<evidence type="ECO:0000313" key="12">
    <source>
        <dbReference type="EMBL" id="MDH1054580.1"/>
    </source>
</evidence>
<dbReference type="InterPro" id="IPR036563">
    <property type="entry name" value="MoaE_sf"/>
</dbReference>
<reference evidence="12" key="2">
    <citation type="submission" date="2022-09" db="EMBL/GenBank/DDBJ databases">
        <title>Intensive care unit water sources are persistently colonized with multi-drug resistant bacteria and are the site of extensive horizontal gene transfer of antibiotic resistance genes.</title>
        <authorList>
            <person name="Diorio-Toth L."/>
        </authorList>
    </citation>
    <scope>NUCLEOTIDE SEQUENCE</scope>
    <source>
        <strain evidence="12">GD03990</strain>
    </source>
</reference>
<comment type="caution">
    <text evidence="13">The sequence shown here is derived from an EMBL/GenBank/DDBJ whole genome shotgun (WGS) entry which is preliminary data.</text>
</comment>
<gene>
    <name evidence="13" type="ORF">E6Q69_01700</name>
    <name evidence="12" type="ORF">N5C05_07380</name>
</gene>
<evidence type="ECO:0000256" key="4">
    <source>
        <dbReference type="ARBA" id="ARBA00013858"/>
    </source>
</evidence>
<dbReference type="Proteomes" id="UP001158730">
    <property type="component" value="Unassembled WGS sequence"/>
</dbReference>
<dbReference type="UniPathway" id="UPA00344"/>
<accession>A0A5C7WD56</accession>
<keyword evidence="5" id="KW-0501">Molybdenum cofactor biosynthesis</keyword>
<evidence type="ECO:0000256" key="5">
    <source>
        <dbReference type="ARBA" id="ARBA00023150"/>
    </source>
</evidence>
<evidence type="ECO:0000256" key="10">
    <source>
        <dbReference type="ARBA" id="ARBA00032474"/>
    </source>
</evidence>
<evidence type="ECO:0000256" key="7">
    <source>
        <dbReference type="ARBA" id="ARBA00029745"/>
    </source>
</evidence>
<dbReference type="AlphaFoldDB" id="A0A5C7WD56"/>
<evidence type="ECO:0000313" key="13">
    <source>
        <dbReference type="EMBL" id="TXI35376.1"/>
    </source>
</evidence>
<comment type="pathway">
    <text evidence="1">Cofactor biosynthesis; molybdopterin biosynthesis.</text>
</comment>
<dbReference type="CDD" id="cd00756">
    <property type="entry name" value="MoaE"/>
    <property type="match status" value="1"/>
</dbReference>
<comment type="subunit">
    <text evidence="6">Heterotetramer of 2 MoaD subunits and 2 MoaE subunits. Also stable as homodimer. The enzyme changes between these two forms during catalysis.</text>
</comment>
<dbReference type="RefSeq" id="WP_169919430.1">
    <property type="nucleotide sequence ID" value="NZ_AP025273.1"/>
</dbReference>
<dbReference type="Gene3D" id="3.90.1170.40">
    <property type="entry name" value="Molybdopterin biosynthesis MoaE subunit"/>
    <property type="match status" value="1"/>
</dbReference>
<comment type="catalytic activity">
    <reaction evidence="11">
        <text>2 [molybdopterin-synthase sulfur-carrier protein]-C-terminal-Gly-aminoethanethioate + cyclic pyranopterin phosphate + H2O = molybdopterin + 2 [molybdopterin-synthase sulfur-carrier protein]-C-terminal Gly-Gly + 2 H(+)</text>
        <dbReference type="Rhea" id="RHEA:26333"/>
        <dbReference type="Rhea" id="RHEA-COMP:12202"/>
        <dbReference type="Rhea" id="RHEA-COMP:19907"/>
        <dbReference type="ChEBI" id="CHEBI:15377"/>
        <dbReference type="ChEBI" id="CHEBI:15378"/>
        <dbReference type="ChEBI" id="CHEBI:58698"/>
        <dbReference type="ChEBI" id="CHEBI:59648"/>
        <dbReference type="ChEBI" id="CHEBI:90778"/>
        <dbReference type="ChEBI" id="CHEBI:232372"/>
        <dbReference type="EC" id="2.8.1.12"/>
    </reaction>
</comment>
<evidence type="ECO:0000256" key="3">
    <source>
        <dbReference type="ARBA" id="ARBA00011950"/>
    </source>
</evidence>
<proteinExistence type="inferred from homology"/>
<name>A0A5C7WD56_AQUAC</name>
<dbReference type="SUPFAM" id="SSF54690">
    <property type="entry name" value="Molybdopterin synthase subunit MoaE"/>
    <property type="match status" value="1"/>
</dbReference>
<evidence type="ECO:0000256" key="8">
    <source>
        <dbReference type="ARBA" id="ARBA00030407"/>
    </source>
</evidence>
<evidence type="ECO:0000256" key="6">
    <source>
        <dbReference type="ARBA" id="ARBA00026066"/>
    </source>
</evidence>
<reference evidence="13 14" key="1">
    <citation type="submission" date="2018-09" db="EMBL/GenBank/DDBJ databases">
        <title>Metagenome Assembled Genomes from an Advanced Water Purification Facility.</title>
        <authorList>
            <person name="Stamps B.W."/>
            <person name="Spear J.R."/>
        </authorList>
    </citation>
    <scope>NUCLEOTIDE SEQUENCE [LARGE SCALE GENOMIC DNA]</scope>
    <source>
        <strain evidence="13">Bin_52_1</strain>
    </source>
</reference>
<dbReference type="Pfam" id="PF02391">
    <property type="entry name" value="MoaE"/>
    <property type="match status" value="1"/>
</dbReference>
<evidence type="ECO:0000313" key="14">
    <source>
        <dbReference type="Proteomes" id="UP000321110"/>
    </source>
</evidence>
<dbReference type="PANTHER" id="PTHR23404">
    <property type="entry name" value="MOLYBDOPTERIN SYNTHASE RELATED"/>
    <property type="match status" value="1"/>
</dbReference>
<dbReference type="EC" id="2.8.1.12" evidence="3"/>
<evidence type="ECO:0000256" key="1">
    <source>
        <dbReference type="ARBA" id="ARBA00005046"/>
    </source>
</evidence>
<dbReference type="Proteomes" id="UP000321110">
    <property type="component" value="Unassembled WGS sequence"/>
</dbReference>
<dbReference type="EMBL" id="SSFO01000033">
    <property type="protein sequence ID" value="TXI35376.1"/>
    <property type="molecule type" value="Genomic_DNA"/>
</dbReference>
<dbReference type="GO" id="GO:0030366">
    <property type="term" value="F:molybdopterin synthase activity"/>
    <property type="evidence" value="ECO:0007669"/>
    <property type="project" value="UniProtKB-EC"/>
</dbReference>
<protein>
    <recommendedName>
        <fullName evidence="4">Molybdopterin synthase catalytic subunit</fullName>
        <ecNumber evidence="3">2.8.1.12</ecNumber>
    </recommendedName>
    <alternativeName>
        <fullName evidence="9">MPT synthase subunit 2</fullName>
    </alternativeName>
    <alternativeName>
        <fullName evidence="7">Molybdenum cofactor biosynthesis protein E</fullName>
    </alternativeName>
    <alternativeName>
        <fullName evidence="8">Molybdopterin-converting factor large subunit</fullName>
    </alternativeName>
    <alternativeName>
        <fullName evidence="10">Molybdopterin-converting factor subunit 2</fullName>
    </alternativeName>
</protein>
<dbReference type="InterPro" id="IPR003448">
    <property type="entry name" value="Mopterin_biosynth_MoaE"/>
</dbReference>
<comment type="similarity">
    <text evidence="2">Belongs to the MoaE family.</text>
</comment>
<evidence type="ECO:0000256" key="2">
    <source>
        <dbReference type="ARBA" id="ARBA00005426"/>
    </source>
</evidence>
<organism evidence="13 14">
    <name type="scientific">Aquipseudomonas alcaligenes</name>
    <name type="common">Pseudomonas alcaligenes</name>
    <dbReference type="NCBI Taxonomy" id="43263"/>
    <lineage>
        <taxon>Bacteria</taxon>
        <taxon>Pseudomonadati</taxon>
        <taxon>Pseudomonadota</taxon>
        <taxon>Gammaproteobacteria</taxon>
        <taxon>Pseudomonadales</taxon>
        <taxon>Pseudomonadaceae</taxon>
        <taxon>Aquipseudomonas</taxon>
    </lineage>
</organism>
<evidence type="ECO:0000256" key="9">
    <source>
        <dbReference type="ARBA" id="ARBA00030781"/>
    </source>
</evidence>
<evidence type="ECO:0000256" key="11">
    <source>
        <dbReference type="ARBA" id="ARBA00049878"/>
    </source>
</evidence>
<dbReference type="GO" id="GO:0006777">
    <property type="term" value="P:Mo-molybdopterin cofactor biosynthetic process"/>
    <property type="evidence" value="ECO:0007669"/>
    <property type="project" value="UniProtKB-KW"/>
</dbReference>
<dbReference type="EMBL" id="JAOBYN010000005">
    <property type="protein sequence ID" value="MDH1054580.1"/>
    <property type="molecule type" value="Genomic_DNA"/>
</dbReference>
<sequence length="148" mass="16096">MSVQVQAPSFSAAQLLDQLQARCTGAGAVASFVGLVRDYGDAGEVRALFLEHYPGMTERALAAIEAEARARWPLQDVLIVHRHGLLQASEPIVFVGVGSAHRQAAFEACAYLMDQLKTRAPFWKKEMGEQGGQWVDARASDAAAAQRW</sequence>